<keyword evidence="3" id="KW-0663">Pyridoxal phosphate</keyword>
<keyword evidence="6" id="KW-1185">Reference proteome</keyword>
<feature type="domain" description="Aromatic amino acid beta-eliminating lyase/threonine aldolase" evidence="4">
    <location>
        <begin position="183"/>
        <end position="293"/>
    </location>
</feature>
<dbReference type="InterPro" id="IPR015421">
    <property type="entry name" value="PyrdxlP-dep_Trfase_major"/>
</dbReference>
<evidence type="ECO:0000256" key="1">
    <source>
        <dbReference type="ARBA" id="ARBA00001933"/>
    </source>
</evidence>
<comment type="caution">
    <text evidence="5">The sequence shown here is derived from an EMBL/GenBank/DDBJ whole genome shotgun (WGS) entry which is preliminary data.</text>
</comment>
<accession>A0A2S3V2F0</accession>
<organism evidence="5 6">
    <name type="scientific">Roseibium marinum</name>
    <dbReference type="NCBI Taxonomy" id="281252"/>
    <lineage>
        <taxon>Bacteria</taxon>
        <taxon>Pseudomonadati</taxon>
        <taxon>Pseudomonadota</taxon>
        <taxon>Alphaproteobacteria</taxon>
        <taxon>Hyphomicrobiales</taxon>
        <taxon>Stappiaceae</taxon>
        <taxon>Roseibium</taxon>
    </lineage>
</organism>
<gene>
    <name evidence="5" type="ORF">CLV41_101536</name>
</gene>
<dbReference type="GO" id="GO:0016829">
    <property type="term" value="F:lyase activity"/>
    <property type="evidence" value="ECO:0007669"/>
    <property type="project" value="InterPro"/>
</dbReference>
<dbReference type="SUPFAM" id="SSF53383">
    <property type="entry name" value="PLP-dependent transferases"/>
    <property type="match status" value="1"/>
</dbReference>
<evidence type="ECO:0000256" key="2">
    <source>
        <dbReference type="ARBA" id="ARBA00011881"/>
    </source>
</evidence>
<dbReference type="OrthoDB" id="9787096at2"/>
<dbReference type="InterPro" id="IPR001597">
    <property type="entry name" value="ArAA_b-elim_lyase/Thr_aldolase"/>
</dbReference>
<dbReference type="PANTHER" id="PTHR32328">
    <property type="entry name" value="L-SERYL-TRNA(SEC) SELENIUM TRANSFERASE"/>
    <property type="match status" value="1"/>
</dbReference>
<dbReference type="PANTHER" id="PTHR32328:SF0">
    <property type="entry name" value="L-SERYL-TRNA(SEC) SELENIUM TRANSFERASE"/>
    <property type="match status" value="1"/>
</dbReference>
<dbReference type="GO" id="GO:0004125">
    <property type="term" value="F:L-seryl-tRNA(Sec) selenium transferase activity"/>
    <property type="evidence" value="ECO:0007669"/>
    <property type="project" value="TreeGrafter"/>
</dbReference>
<dbReference type="Gene3D" id="3.40.640.10">
    <property type="entry name" value="Type I PLP-dependent aspartate aminotransferase-like (Major domain)"/>
    <property type="match status" value="1"/>
</dbReference>
<dbReference type="Pfam" id="PF01212">
    <property type="entry name" value="Beta_elim_lyase"/>
    <property type="match status" value="1"/>
</dbReference>
<dbReference type="RefSeq" id="WP_103220717.1">
    <property type="nucleotide sequence ID" value="NZ_PPCN01000001.1"/>
</dbReference>
<sequence length="407" mass="42841">MSLPTDKDKLWTWHNRNGFRRIINVSGTMTGLGASVTGQTVRDAMCEATRHFVGIHELQARASRTIAGLTGAEAGFLTASAGAGITLAVAGAMTGFDPARAEALPVTPGPKSEVVVQLGHLCGYGAPIETAIALSGATPRAVGQSTLTMDHQLIGALGERTAAALYVVSHHVVHYGQIPFPRFAAICREAGVPVIVDAASEYDLKGFIAAGADIAIYSAHKFLSGPTGGIVAGRKDLVRAAYLQNISIGRGMKIGKESIAGAIAAMEDWMNRDHEAARARETETLESWRAAIADIPGIGAQIVADPTGNPLSRLQVNVDPAKAGTTAAAFARAFSEQDPALIVRDHEVELGYFQLDPCNLLPGQSAIVIDTLREVLRSGDTICERESDLARARNGGVGGYLAWLEDK</sequence>
<evidence type="ECO:0000259" key="4">
    <source>
        <dbReference type="Pfam" id="PF01212"/>
    </source>
</evidence>
<dbReference type="InterPro" id="IPR015424">
    <property type="entry name" value="PyrdxlP-dep_Trfase"/>
</dbReference>
<keyword evidence="5" id="KW-0808">Transferase</keyword>
<dbReference type="AlphaFoldDB" id="A0A2S3V2F0"/>
<reference evidence="5 6" key="1">
    <citation type="submission" date="2018-01" db="EMBL/GenBank/DDBJ databases">
        <title>Genomic Encyclopedia of Archaeal and Bacterial Type Strains, Phase II (KMG-II): from individual species to whole genera.</title>
        <authorList>
            <person name="Goeker M."/>
        </authorList>
    </citation>
    <scope>NUCLEOTIDE SEQUENCE [LARGE SCALE GENOMIC DNA]</scope>
    <source>
        <strain evidence="5 6">DSM 17023</strain>
    </source>
</reference>
<name>A0A2S3V2F0_9HYPH</name>
<dbReference type="GO" id="GO:0006520">
    <property type="term" value="P:amino acid metabolic process"/>
    <property type="evidence" value="ECO:0007669"/>
    <property type="project" value="InterPro"/>
</dbReference>
<evidence type="ECO:0000313" key="5">
    <source>
        <dbReference type="EMBL" id="POF34085.1"/>
    </source>
</evidence>
<proteinExistence type="predicted"/>
<evidence type="ECO:0000256" key="3">
    <source>
        <dbReference type="ARBA" id="ARBA00022898"/>
    </source>
</evidence>
<evidence type="ECO:0000313" key="6">
    <source>
        <dbReference type="Proteomes" id="UP000236959"/>
    </source>
</evidence>
<protein>
    <submittedName>
        <fullName evidence="5">L-seryl-tRNA(Ser) seleniumtransferase</fullName>
    </submittedName>
</protein>
<comment type="subunit">
    <text evidence="2">Homotetramer.</text>
</comment>
<dbReference type="Proteomes" id="UP000236959">
    <property type="component" value="Unassembled WGS sequence"/>
</dbReference>
<dbReference type="EMBL" id="PPCN01000001">
    <property type="protein sequence ID" value="POF34085.1"/>
    <property type="molecule type" value="Genomic_DNA"/>
</dbReference>
<comment type="cofactor">
    <cofactor evidence="1">
        <name>pyridoxal 5'-phosphate</name>
        <dbReference type="ChEBI" id="CHEBI:597326"/>
    </cofactor>
</comment>